<dbReference type="PANTHER" id="PTHR31384">
    <property type="entry name" value="AUXIN RESPONSE FACTOR 4-RELATED"/>
    <property type="match status" value="1"/>
</dbReference>
<name>A0A445FS61_GLYSO</name>
<dbReference type="GO" id="GO:0006355">
    <property type="term" value="P:regulation of DNA-templated transcription"/>
    <property type="evidence" value="ECO:0007669"/>
    <property type="project" value="InterPro"/>
</dbReference>
<reference evidence="1 2" key="1">
    <citation type="submission" date="2018-09" db="EMBL/GenBank/DDBJ databases">
        <title>A high-quality reference genome of wild soybean provides a powerful tool to mine soybean genomes.</title>
        <authorList>
            <person name="Xie M."/>
            <person name="Chung C.Y.L."/>
            <person name="Li M.-W."/>
            <person name="Wong F.-L."/>
            <person name="Chan T.-F."/>
            <person name="Lam H.-M."/>
        </authorList>
    </citation>
    <scope>NUCLEOTIDE SEQUENCE [LARGE SCALE GENOMIC DNA]</scope>
    <source>
        <strain evidence="2">cv. W05</strain>
        <tissue evidence="1">Hypocotyl of etiolated seedlings</tissue>
    </source>
</reference>
<gene>
    <name evidence="1" type="ORF">D0Y65_048222</name>
</gene>
<dbReference type="Proteomes" id="UP000289340">
    <property type="component" value="Chromosome 18"/>
</dbReference>
<dbReference type="EMBL" id="QZWG01000018">
    <property type="protein sequence ID" value="RZB51709.1"/>
    <property type="molecule type" value="Genomic_DNA"/>
</dbReference>
<proteinExistence type="predicted"/>
<dbReference type="PANTHER" id="PTHR31384:SF3">
    <property type="entry name" value="AUXIN RESPONSE FACTOR 8"/>
    <property type="match status" value="1"/>
</dbReference>
<sequence length="246" mass="26757">MSTLSHATIPKYVLNFFLWGPSALPIVGSTWTTGLSAPGGLVDKDCRREALRVQFTEDGEADASEGGGGGGKANEEAMILFFLFCGGCGLWSECIGIIMEEENVGKCLCNGLKQIEGEKQKKVKLDYMKLSTSGLGQHGHEGGEKKCLNSELWHACTGPLVSLPTSGTRVVYFPQGHSEQVAATTNREIDGHIPNYPSLPPQLICQLHNVTMHADVETDEVYAQMTLQPLTPQEQKDTFVNDIFLI</sequence>
<dbReference type="InterPro" id="IPR044835">
    <property type="entry name" value="ARF_plant"/>
</dbReference>
<evidence type="ECO:0000313" key="1">
    <source>
        <dbReference type="EMBL" id="RZB51709.1"/>
    </source>
</evidence>
<protein>
    <submittedName>
        <fullName evidence="1">Auxin response factor 8</fullName>
    </submittedName>
</protein>
<dbReference type="GO" id="GO:0009725">
    <property type="term" value="P:response to hormone"/>
    <property type="evidence" value="ECO:0007669"/>
    <property type="project" value="InterPro"/>
</dbReference>
<comment type="caution">
    <text evidence="1">The sequence shown here is derived from an EMBL/GenBank/DDBJ whole genome shotgun (WGS) entry which is preliminary data.</text>
</comment>
<dbReference type="GO" id="GO:0003677">
    <property type="term" value="F:DNA binding"/>
    <property type="evidence" value="ECO:0007669"/>
    <property type="project" value="InterPro"/>
</dbReference>
<accession>A0A445FS61</accession>
<evidence type="ECO:0000313" key="2">
    <source>
        <dbReference type="Proteomes" id="UP000289340"/>
    </source>
</evidence>
<keyword evidence="2" id="KW-1185">Reference proteome</keyword>
<organism evidence="1 2">
    <name type="scientific">Glycine soja</name>
    <name type="common">Wild soybean</name>
    <dbReference type="NCBI Taxonomy" id="3848"/>
    <lineage>
        <taxon>Eukaryota</taxon>
        <taxon>Viridiplantae</taxon>
        <taxon>Streptophyta</taxon>
        <taxon>Embryophyta</taxon>
        <taxon>Tracheophyta</taxon>
        <taxon>Spermatophyta</taxon>
        <taxon>Magnoliopsida</taxon>
        <taxon>eudicotyledons</taxon>
        <taxon>Gunneridae</taxon>
        <taxon>Pentapetalae</taxon>
        <taxon>rosids</taxon>
        <taxon>fabids</taxon>
        <taxon>Fabales</taxon>
        <taxon>Fabaceae</taxon>
        <taxon>Papilionoideae</taxon>
        <taxon>50 kb inversion clade</taxon>
        <taxon>NPAAA clade</taxon>
        <taxon>indigoferoid/millettioid clade</taxon>
        <taxon>Phaseoleae</taxon>
        <taxon>Glycine</taxon>
        <taxon>Glycine subgen. Soja</taxon>
    </lineage>
</organism>
<dbReference type="AlphaFoldDB" id="A0A445FS61"/>